<dbReference type="Proteomes" id="UP000316217">
    <property type="component" value="Unassembled WGS sequence"/>
</dbReference>
<organism evidence="7 9">
    <name type="scientific">Candidatus Methanodesulfokora washburnensis</name>
    <dbReference type="NCBI Taxonomy" id="2478471"/>
    <lineage>
        <taxon>Archaea</taxon>
        <taxon>Thermoproteota</taxon>
        <taxon>Candidatus Korarchaeia</taxon>
        <taxon>Candidatus Korarchaeia incertae sedis</taxon>
        <taxon>Candidatus Methanodesulfokora</taxon>
    </lineage>
</organism>
<feature type="domain" description="Mandelate racemase/muconate lactonizing enzyme C-terminal" evidence="6">
    <location>
        <begin position="144"/>
        <end position="236"/>
    </location>
</feature>
<evidence type="ECO:0000259" key="6">
    <source>
        <dbReference type="SMART" id="SM00922"/>
    </source>
</evidence>
<proteinExistence type="predicted"/>
<evidence type="ECO:0000313" key="8">
    <source>
        <dbReference type="EMBL" id="RZN62026.1"/>
    </source>
</evidence>
<evidence type="ECO:0000256" key="3">
    <source>
        <dbReference type="ARBA" id="ARBA00022842"/>
    </source>
</evidence>
<dbReference type="EC" id="4.2.1.113" evidence="5"/>
<dbReference type="InterPro" id="IPR013341">
    <property type="entry name" value="Mandelate_racemase_N_dom"/>
</dbReference>
<dbReference type="NCBIfam" id="TIGR01928">
    <property type="entry name" value="menC_lowGC_arch"/>
    <property type="match status" value="1"/>
</dbReference>
<dbReference type="InterPro" id="IPR036849">
    <property type="entry name" value="Enolase-like_C_sf"/>
</dbReference>
<reference evidence="8 10" key="2">
    <citation type="journal article" date="2019" name="Nat. Microbiol.">
        <title>Wide diversity of methane and short-chain alkane metabolisms in uncultured archaea.</title>
        <authorList>
            <person name="Borrel G."/>
            <person name="Adam P.S."/>
            <person name="McKay L.J."/>
            <person name="Chen L.X."/>
            <person name="Sierra-Garcia I.N."/>
            <person name="Sieber C.M."/>
            <person name="Letourneur Q."/>
            <person name="Ghozlane A."/>
            <person name="Andersen G.L."/>
            <person name="Li W.J."/>
            <person name="Hallam S.J."/>
            <person name="Muyzer G."/>
            <person name="de Oliveira V.M."/>
            <person name="Inskeep W.P."/>
            <person name="Banfield J.F."/>
            <person name="Gribaldo S."/>
        </authorList>
    </citation>
    <scope>NUCLEOTIDE SEQUENCE [LARGE SCALE GENOMIC DNA]</scope>
    <source>
        <strain evidence="8">NM4</strain>
    </source>
</reference>
<dbReference type="Pfam" id="PF02746">
    <property type="entry name" value="MR_MLE_N"/>
    <property type="match status" value="1"/>
</dbReference>
<dbReference type="RefSeq" id="WP_125671726.1">
    <property type="nucleotide sequence ID" value="NZ_RCOS01000109.1"/>
</dbReference>
<keyword evidence="2" id="KW-0479">Metal-binding</keyword>
<dbReference type="UniPathway" id="UPA01057">
    <property type="reaction ID" value="UER00165"/>
</dbReference>
<sequence>MQLRLLEMFHLKMDLVSPFETSFGVEKERECIIVRIEERGGEEGWGEVPASSGPWYSHETAKCEWHIIEDFISKDVLGKEIEKPDDIWKGVISRIRGHNMAKAGVDMAIWDLYSRLEGKSLSKAIGGEKDKIESGVSIGIKDSLKSLLETVRSNVEKGYKRIKLKIKPGWDLEIVREVRKELPDFPMHIDANGAYDMSYLRLFRELDKYNLMMIEQPFSFEDLVQHSELAKLIRTPICLDESITSKERAVEAYRIGSCSIINVKPARIGGLTKTLELHDFCISVGIPIWIGGLLETGIGRAHLVAAASLPGVRYPNDISASSRYYKEDIVIPEWTVKDGFIQVPRGRGIGVEVAEDTLLRFTLRRLLIR</sequence>
<evidence type="ECO:0000256" key="1">
    <source>
        <dbReference type="ARBA" id="ARBA00001968"/>
    </source>
</evidence>
<dbReference type="SUPFAM" id="SSF51604">
    <property type="entry name" value="Enolase C-terminal domain-like"/>
    <property type="match status" value="1"/>
</dbReference>
<evidence type="ECO:0000256" key="4">
    <source>
        <dbReference type="ARBA" id="ARBA00023239"/>
    </source>
</evidence>
<dbReference type="InterPro" id="IPR029017">
    <property type="entry name" value="Enolase-like_N"/>
</dbReference>
<dbReference type="SFLD" id="SFLDS00001">
    <property type="entry name" value="Enolase"/>
    <property type="match status" value="1"/>
</dbReference>
<dbReference type="GO" id="GO:0009234">
    <property type="term" value="P:menaquinone biosynthetic process"/>
    <property type="evidence" value="ECO:0007669"/>
    <property type="project" value="UniProtKB-UniPathway"/>
</dbReference>
<dbReference type="CDD" id="cd03317">
    <property type="entry name" value="NAAAR"/>
    <property type="match status" value="1"/>
</dbReference>
<dbReference type="SMART" id="SM00922">
    <property type="entry name" value="MR_MLE"/>
    <property type="match status" value="1"/>
</dbReference>
<dbReference type="EMBL" id="RCOS01000109">
    <property type="protein sequence ID" value="RSN73804.1"/>
    <property type="molecule type" value="Genomic_DNA"/>
</dbReference>
<reference evidence="7 9" key="1">
    <citation type="submission" date="2018-10" db="EMBL/GenBank/DDBJ databases">
        <title>Co-occurring genomic capacity for anaerobic methane metabolism and dissimilatory sulfite reduction discovered in the Korarchaeota.</title>
        <authorList>
            <person name="Mckay L.J."/>
            <person name="Dlakic M."/>
            <person name="Fields M.W."/>
            <person name="Delmont T.O."/>
            <person name="Eren A.M."/>
            <person name="Jay Z.J."/>
            <person name="Klingelsmith K.B."/>
            <person name="Rusch D.B."/>
            <person name="Inskeep W.P."/>
        </authorList>
    </citation>
    <scope>NUCLEOTIDE SEQUENCE [LARGE SCALE GENOMIC DNA]</scope>
    <source>
        <strain evidence="7 9">MDKW</strain>
    </source>
</reference>
<dbReference type="SFLD" id="SFLDF00009">
    <property type="entry name" value="o-succinylbenzoate_synthase"/>
    <property type="match status" value="1"/>
</dbReference>
<dbReference type="UniPathway" id="UPA00079"/>
<name>A0A3R9PDZ4_9CREN</name>
<protein>
    <recommendedName>
        <fullName evidence="5">o-succinylbenzoate synthase</fullName>
        <ecNumber evidence="5">4.2.1.113</ecNumber>
    </recommendedName>
</protein>
<comment type="cofactor">
    <cofactor evidence="1">
        <name>a divalent metal cation</name>
        <dbReference type="ChEBI" id="CHEBI:60240"/>
    </cofactor>
</comment>
<keyword evidence="9" id="KW-1185">Reference proteome</keyword>
<dbReference type="EMBL" id="RXII01000058">
    <property type="protein sequence ID" value="RZN62026.1"/>
    <property type="molecule type" value="Genomic_DNA"/>
</dbReference>
<dbReference type="InterPro" id="IPR013342">
    <property type="entry name" value="Mandelate_racemase_C"/>
</dbReference>
<dbReference type="GO" id="GO:0046872">
    <property type="term" value="F:metal ion binding"/>
    <property type="evidence" value="ECO:0007669"/>
    <property type="project" value="UniProtKB-KW"/>
</dbReference>
<dbReference type="AlphaFoldDB" id="A0A3R9PDZ4"/>
<comment type="caution">
    <text evidence="7">The sequence shown here is derived from an EMBL/GenBank/DDBJ whole genome shotgun (WGS) entry which is preliminary data.</text>
</comment>
<dbReference type="PANTHER" id="PTHR48073:SF5">
    <property type="entry name" value="O-SUCCINYLBENZOATE SYNTHASE"/>
    <property type="match status" value="1"/>
</dbReference>
<dbReference type="Gene3D" id="3.30.390.10">
    <property type="entry name" value="Enolase-like, N-terminal domain"/>
    <property type="match status" value="1"/>
</dbReference>
<evidence type="ECO:0000313" key="9">
    <source>
        <dbReference type="Proteomes" id="UP000277582"/>
    </source>
</evidence>
<dbReference type="GO" id="GO:0043748">
    <property type="term" value="F:O-succinylbenzoate synthase activity"/>
    <property type="evidence" value="ECO:0007669"/>
    <property type="project" value="UniProtKB-EC"/>
</dbReference>
<dbReference type="OrthoDB" id="372081at2157"/>
<dbReference type="GO" id="GO:0016854">
    <property type="term" value="F:racemase and epimerase activity"/>
    <property type="evidence" value="ECO:0007669"/>
    <property type="project" value="UniProtKB-ARBA"/>
</dbReference>
<dbReference type="InterPro" id="IPR029065">
    <property type="entry name" value="Enolase_C-like"/>
</dbReference>
<dbReference type="PANTHER" id="PTHR48073">
    <property type="entry name" value="O-SUCCINYLBENZOATE SYNTHASE-RELATED"/>
    <property type="match status" value="1"/>
</dbReference>
<evidence type="ECO:0000256" key="5">
    <source>
        <dbReference type="ARBA" id="ARBA00029491"/>
    </source>
</evidence>
<accession>A0A3R9PDZ4</accession>
<dbReference type="Pfam" id="PF13378">
    <property type="entry name" value="MR_MLE_C"/>
    <property type="match status" value="1"/>
</dbReference>
<evidence type="ECO:0000313" key="10">
    <source>
        <dbReference type="Proteomes" id="UP000316217"/>
    </source>
</evidence>
<dbReference type="SUPFAM" id="SSF54826">
    <property type="entry name" value="Enolase N-terminal domain-like"/>
    <property type="match status" value="1"/>
</dbReference>
<dbReference type="Proteomes" id="UP000277582">
    <property type="component" value="Unassembled WGS sequence"/>
</dbReference>
<gene>
    <name evidence="7" type="primary">menC</name>
    <name evidence="7" type="ORF">D6D85_09365</name>
    <name evidence="8" type="ORF">EF810_03820</name>
</gene>
<keyword evidence="3" id="KW-0460">Magnesium</keyword>
<evidence type="ECO:0000313" key="7">
    <source>
        <dbReference type="EMBL" id="RSN73804.1"/>
    </source>
</evidence>
<dbReference type="InterPro" id="IPR010197">
    <property type="entry name" value="OSBS/NAAAR"/>
</dbReference>
<keyword evidence="4 7" id="KW-0456">Lyase</keyword>
<evidence type="ECO:0000256" key="2">
    <source>
        <dbReference type="ARBA" id="ARBA00022723"/>
    </source>
</evidence>
<dbReference type="SFLD" id="SFLDG00180">
    <property type="entry name" value="muconate_cycloisomerase"/>
    <property type="match status" value="1"/>
</dbReference>
<dbReference type="Gene3D" id="3.20.20.120">
    <property type="entry name" value="Enolase-like C-terminal domain"/>
    <property type="match status" value="1"/>
</dbReference>